<dbReference type="Gene3D" id="3.10.20.30">
    <property type="match status" value="1"/>
</dbReference>
<comment type="cofactor">
    <cofactor evidence="2">
        <name>[2Fe-2S] cluster</name>
        <dbReference type="ChEBI" id="CHEBI:190135"/>
    </cofactor>
</comment>
<sequence length="329" mass="36882">MSNIHIEGKQYTSLDNESVLDALLRQGVNVPHSCKSGNCLTCMLKTDSLDLPENCISKLPSNLHQQGYFLPCICITNTTINILPNNNNELFYSVRVVEYIKYNQDVCCIRLERPEGFAYKTGQIINIAIPNENRLIRSYSIASQPQRDAYIEVHVRRKLGGAFSNWLNDNLKIGDTLKIQGPQGNFIYSSPPQRKLLLIGTGTGISPLYGIISEALYCNHTGEIHIFYGSHNHTGLYLQQKLQSLVDENANIYLTCTLSGKDKQTIQEEDKITPGRANDIALKTIKDLNQFDIYLCGNPGMVKATQMQTYLAGALMSQIFIDAFEYKGT</sequence>
<dbReference type="Pfam" id="PF00111">
    <property type="entry name" value="Fer2"/>
    <property type="match status" value="1"/>
</dbReference>
<dbReference type="InterPro" id="IPR001709">
    <property type="entry name" value="Flavoprot_Pyr_Nucl_cyt_Rdtase"/>
</dbReference>
<evidence type="ECO:0000313" key="5">
    <source>
        <dbReference type="EMBL" id="QIR16022.1"/>
    </source>
</evidence>
<evidence type="ECO:0000256" key="1">
    <source>
        <dbReference type="ARBA" id="ARBA00023075"/>
    </source>
</evidence>
<dbReference type="SUPFAM" id="SSF54292">
    <property type="entry name" value="2Fe-2S ferredoxin-like"/>
    <property type="match status" value="1"/>
</dbReference>
<dbReference type="CDD" id="cd00207">
    <property type="entry name" value="fer2"/>
    <property type="match status" value="1"/>
</dbReference>
<dbReference type="Proteomes" id="UP000502608">
    <property type="component" value="Chromosome"/>
</dbReference>
<dbReference type="InterPro" id="IPR012675">
    <property type="entry name" value="Beta-grasp_dom_sf"/>
</dbReference>
<dbReference type="InterPro" id="IPR001433">
    <property type="entry name" value="OxRdtase_FAD/NAD-bd"/>
</dbReference>
<dbReference type="InterPro" id="IPR017938">
    <property type="entry name" value="Riboflavin_synthase-like_b-brl"/>
</dbReference>
<dbReference type="KEGG" id="saes:HBH39_17385"/>
<protein>
    <submittedName>
        <fullName evidence="5">2Fe-2S iron-sulfur cluster binding domain-containing protein</fullName>
    </submittedName>
</protein>
<reference evidence="5 6" key="1">
    <citation type="submission" date="2020-03" db="EMBL/GenBank/DDBJ databases">
        <title>Complete genome sequence of Shewanella sp.</title>
        <authorList>
            <person name="Kim Y.-S."/>
            <person name="Kim S.-J."/>
            <person name="Jung H.-K."/>
            <person name="Kim K.-H."/>
        </authorList>
    </citation>
    <scope>NUCLEOTIDE SEQUENCE [LARGE SCALE GENOMIC DNA]</scope>
    <source>
        <strain evidence="5 6">PN3F2</strain>
    </source>
</reference>
<keyword evidence="6" id="KW-1185">Reference proteome</keyword>
<evidence type="ECO:0000259" key="3">
    <source>
        <dbReference type="PROSITE" id="PS51085"/>
    </source>
</evidence>
<dbReference type="Pfam" id="PF00175">
    <property type="entry name" value="NAD_binding_1"/>
    <property type="match status" value="1"/>
</dbReference>
<dbReference type="InterPro" id="IPR001041">
    <property type="entry name" value="2Fe-2S_ferredoxin-type"/>
</dbReference>
<organism evidence="5 6">
    <name type="scientific">Shewanella aestuarii</name>
    <dbReference type="NCBI Taxonomy" id="1028752"/>
    <lineage>
        <taxon>Bacteria</taxon>
        <taxon>Pseudomonadati</taxon>
        <taxon>Pseudomonadota</taxon>
        <taxon>Gammaproteobacteria</taxon>
        <taxon>Alteromonadales</taxon>
        <taxon>Shewanellaceae</taxon>
        <taxon>Shewanella</taxon>
    </lineage>
</organism>
<dbReference type="PANTHER" id="PTHR47354">
    <property type="entry name" value="NADH OXIDOREDUCTASE HCR"/>
    <property type="match status" value="1"/>
</dbReference>
<accession>A0A6G9QNG1</accession>
<evidence type="ECO:0000256" key="2">
    <source>
        <dbReference type="ARBA" id="ARBA00034078"/>
    </source>
</evidence>
<name>A0A6G9QNG1_9GAMM</name>
<evidence type="ECO:0000313" key="6">
    <source>
        <dbReference type="Proteomes" id="UP000502608"/>
    </source>
</evidence>
<dbReference type="InterPro" id="IPR039261">
    <property type="entry name" value="FNR_nucleotide-bd"/>
</dbReference>
<dbReference type="AlphaFoldDB" id="A0A6G9QNG1"/>
<dbReference type="PANTHER" id="PTHR47354:SF5">
    <property type="entry name" value="PROTEIN RFBI"/>
    <property type="match status" value="1"/>
</dbReference>
<dbReference type="GO" id="GO:0016491">
    <property type="term" value="F:oxidoreductase activity"/>
    <property type="evidence" value="ECO:0007669"/>
    <property type="project" value="InterPro"/>
</dbReference>
<dbReference type="EMBL" id="CP050313">
    <property type="protein sequence ID" value="QIR16022.1"/>
    <property type="molecule type" value="Genomic_DNA"/>
</dbReference>
<keyword evidence="1" id="KW-0830">Ubiquinone</keyword>
<dbReference type="PRINTS" id="PR00410">
    <property type="entry name" value="PHEHYDRXLASE"/>
</dbReference>
<dbReference type="Gene3D" id="2.40.30.10">
    <property type="entry name" value="Translation factors"/>
    <property type="match status" value="1"/>
</dbReference>
<dbReference type="GO" id="GO:0051536">
    <property type="term" value="F:iron-sulfur cluster binding"/>
    <property type="evidence" value="ECO:0007669"/>
    <property type="project" value="InterPro"/>
</dbReference>
<dbReference type="Pfam" id="PF00970">
    <property type="entry name" value="FAD_binding_6"/>
    <property type="match status" value="1"/>
</dbReference>
<feature type="domain" description="2Fe-2S ferredoxin-type" evidence="3">
    <location>
        <begin position="1"/>
        <end position="88"/>
    </location>
</feature>
<proteinExistence type="predicted"/>
<dbReference type="InterPro" id="IPR050415">
    <property type="entry name" value="MRET"/>
</dbReference>
<feature type="domain" description="FAD-binding FR-type" evidence="4">
    <location>
        <begin position="89"/>
        <end position="189"/>
    </location>
</feature>
<dbReference type="PRINTS" id="PR00371">
    <property type="entry name" value="FPNCR"/>
</dbReference>
<dbReference type="RefSeq" id="WP_167679876.1">
    <property type="nucleotide sequence ID" value="NZ_CP050313.1"/>
</dbReference>
<dbReference type="InterPro" id="IPR036010">
    <property type="entry name" value="2Fe-2S_ferredoxin-like_sf"/>
</dbReference>
<dbReference type="SUPFAM" id="SSF63380">
    <property type="entry name" value="Riboflavin synthase domain-like"/>
    <property type="match status" value="1"/>
</dbReference>
<dbReference type="InterPro" id="IPR017927">
    <property type="entry name" value="FAD-bd_FR_type"/>
</dbReference>
<dbReference type="PROSITE" id="PS51384">
    <property type="entry name" value="FAD_FR"/>
    <property type="match status" value="1"/>
</dbReference>
<evidence type="ECO:0000259" key="4">
    <source>
        <dbReference type="PROSITE" id="PS51384"/>
    </source>
</evidence>
<dbReference type="SUPFAM" id="SSF52343">
    <property type="entry name" value="Ferredoxin reductase-like, C-terminal NADP-linked domain"/>
    <property type="match status" value="1"/>
</dbReference>
<dbReference type="InterPro" id="IPR008333">
    <property type="entry name" value="Cbr1-like_FAD-bd_dom"/>
</dbReference>
<dbReference type="Gene3D" id="3.40.50.80">
    <property type="entry name" value="Nucleotide-binding domain of ferredoxin-NADP reductase (FNR) module"/>
    <property type="match status" value="1"/>
</dbReference>
<dbReference type="PROSITE" id="PS51085">
    <property type="entry name" value="2FE2S_FER_2"/>
    <property type="match status" value="1"/>
</dbReference>
<gene>
    <name evidence="5" type="ORF">HBH39_17385</name>
</gene>